<comment type="caution">
    <text evidence="2">The sequence shown here is derived from an EMBL/GenBank/DDBJ whole genome shotgun (WGS) entry which is preliminary data.</text>
</comment>
<sequence length="153" mass="17746">MTRNQHTGVIFYLQISLEQTALTLDICNKGYTYQDIGSHNIVAQNIQMLQFCFNMGFNIIFLPIHLVALNVCVVYICIFPWSSTGLPPCPQLANTMPTCPNFEKSKHHYIKIIMEILIKNPSEKMLEWSKYHHSTRNMNYNLQKFFAEGFSGY</sequence>
<reference evidence="2 3" key="1">
    <citation type="submission" date="2015-08" db="EMBL/GenBank/DDBJ databases">
        <title>Next Generation Sequencing and Analysis of the Genome of Puccinia sorghi L Schw, the Causal Agent of Maize Common Rust.</title>
        <authorList>
            <person name="Rochi L."/>
            <person name="Burguener G."/>
            <person name="Darino M."/>
            <person name="Turjanski A."/>
            <person name="Kreff E."/>
            <person name="Dieguez M.J."/>
            <person name="Sacco F."/>
        </authorList>
    </citation>
    <scope>NUCLEOTIDE SEQUENCE [LARGE SCALE GENOMIC DNA]</scope>
    <source>
        <strain evidence="2 3">RO10H11247</strain>
    </source>
</reference>
<organism evidence="2 3">
    <name type="scientific">Puccinia sorghi</name>
    <dbReference type="NCBI Taxonomy" id="27349"/>
    <lineage>
        <taxon>Eukaryota</taxon>
        <taxon>Fungi</taxon>
        <taxon>Dikarya</taxon>
        <taxon>Basidiomycota</taxon>
        <taxon>Pucciniomycotina</taxon>
        <taxon>Pucciniomycetes</taxon>
        <taxon>Pucciniales</taxon>
        <taxon>Pucciniaceae</taxon>
        <taxon>Puccinia</taxon>
    </lineage>
</organism>
<keyword evidence="3" id="KW-1185">Reference proteome</keyword>
<accession>A0A0L6UF03</accession>
<gene>
    <name evidence="2" type="ORF">VP01_666g1</name>
</gene>
<proteinExistence type="predicted"/>
<evidence type="ECO:0000256" key="1">
    <source>
        <dbReference type="SAM" id="Phobius"/>
    </source>
</evidence>
<keyword evidence="1" id="KW-0472">Membrane</keyword>
<dbReference type="AlphaFoldDB" id="A0A0L6UF03"/>
<dbReference type="Proteomes" id="UP000037035">
    <property type="component" value="Unassembled WGS sequence"/>
</dbReference>
<feature type="transmembrane region" description="Helical" evidence="1">
    <location>
        <begin position="57"/>
        <end position="81"/>
    </location>
</feature>
<name>A0A0L6UF03_9BASI</name>
<keyword evidence="1" id="KW-0812">Transmembrane</keyword>
<dbReference type="EMBL" id="LAVV01012017">
    <property type="protein sequence ID" value="KNZ47106.1"/>
    <property type="molecule type" value="Genomic_DNA"/>
</dbReference>
<protein>
    <submittedName>
        <fullName evidence="2">Uncharacterized protein</fullName>
    </submittedName>
</protein>
<evidence type="ECO:0000313" key="3">
    <source>
        <dbReference type="Proteomes" id="UP000037035"/>
    </source>
</evidence>
<keyword evidence="1" id="KW-1133">Transmembrane helix</keyword>
<dbReference type="VEuPathDB" id="FungiDB:VP01_666g1"/>
<evidence type="ECO:0000313" key="2">
    <source>
        <dbReference type="EMBL" id="KNZ47106.1"/>
    </source>
</evidence>